<evidence type="ECO:0000259" key="3">
    <source>
        <dbReference type="Pfam" id="PF01345"/>
    </source>
</evidence>
<keyword evidence="1" id="KW-1133">Transmembrane helix</keyword>
<feature type="domain" description="SpaA-like prealbumin fold" evidence="4">
    <location>
        <begin position="561"/>
        <end position="669"/>
    </location>
</feature>
<proteinExistence type="predicted"/>
<dbReference type="InterPro" id="IPR001434">
    <property type="entry name" value="OmcB-like_DUF11"/>
</dbReference>
<keyword evidence="6" id="KW-1185">Reference proteome</keyword>
<feature type="domain" description="SpaA-like prealbumin fold" evidence="4">
    <location>
        <begin position="453"/>
        <end position="556"/>
    </location>
</feature>
<keyword evidence="1" id="KW-0812">Transmembrane</keyword>
<evidence type="ECO:0008006" key="7">
    <source>
        <dbReference type="Google" id="ProtNLM"/>
    </source>
</evidence>
<evidence type="ECO:0000313" key="6">
    <source>
        <dbReference type="Proteomes" id="UP000617531"/>
    </source>
</evidence>
<keyword evidence="2" id="KW-0732">Signal</keyword>
<evidence type="ECO:0000313" key="5">
    <source>
        <dbReference type="EMBL" id="GHF25160.1"/>
    </source>
</evidence>
<dbReference type="PROSITE" id="PS51318">
    <property type="entry name" value="TAT"/>
    <property type="match status" value="1"/>
</dbReference>
<sequence length="1631" mass="168199">MTASSAAPARRRGALFALPVLIAGLLAPLALAAPAQAATIGTLQTGFSIDGNKTANAAAAPQAAFDWDNFLSAPAANGSYTFTPTGPYTTAQGYSSTGIIEATFSWDNGTLATACPHPGNDATGFPGNFSPNTNPWTASSANVNNKADGCSSGSAYEVVTDDDDVEHHVLYQYWTRLEGNGDMSTYQILDGGSTGRCDDILVEFNYVSSGPSTVVNILEWTPTTANDCGASSPGAWTVLQANFPHAAAVGVRVEGPGLPGEPETFGEIAVDLTSNALFDEDACTAFTARGYVTRTGNNATAQLQDSVGPGATPLTISNCGTISITKADSPAGSADDTAFGYVITNGGDPVHDDTLAGTDGTDDVADLDDVETSIEGEIGFGETHTWGPVFSGDYAIEEVIPGDAPWTLWSLECTVDGDSYTIVDDGEPVEDAVIPVVVGEATACVLTNATSAITVTKVVDGAETETFGFDLDGDESDSEVDLVGTVAGTTSDPVYYAPGSSVTITELLDAVNDAASDDLDWEITDIQCSDDTEGSAGAVTVTTVAGSTIDCVFTNSQLGQIIVNKVVEGETDDATFDFGGSWTSGTPAIVGGEFGITTSTVGDAIVGSQAFLNVAPGSYDLSELPTTGFDATDLVCVDPDDGTEVDLTALEAEIDLDAGETVSCTYTNTERGIILVDKETLPDEYDQDFSFGFTPDGESTIPFLLNDADDDEGDPWSSGLVPPGTYTVAETVPAHWSLTSISCPVAGETSATVTLEPGAVVTCVFTNTADPGALTLTKSVEGVDPAYAWEFSVDLVASDDSVVTETVDNADPVAEWADLVVGETYTVIEGDLPAGWTAGDIACTGLDDLDPATDGFQFTVTPGLDLECTLLNTADPAGVELEKTVSGVGDDFAWSFEFTLSPDPGSGSAVQTATDGDPTIAWADLTPGVTYTIAETDVPGWTEGAVVCEVDGSGLDDADAQLAGYQFTAEPGLQLDCTAENVADPGSIEITKSTVGGDGSFDFVLQPLDGAGDPVGDPITDSVTTTAGTGTAEFDDLEPGARFSLAEDDPGAEWTPGDLVCTVTAAGEQTAVELDADDFVVAPGDVIACAITNTATATIIVVKNVVGTDGTFDFTGDWLTPDDFEITTDGGTGTRTFDDVLPGSYVLTEVLGSGYDGIDLYCSDEDNTSVDGLTATLGLDPGETLTCTYTNSEWGTLVVDKVTLPDGSEQVFDFEWAPVGEAADDFTLADESDAFSTGTIPPGDYEVSETSTLNGWVLTGLVCSDTADDDTAPVVDGATATVHVALGETVTCTFTNAQRGPLEFDKVVAGGFPVNNGDGTWTIEYDLTVTSTSNVPEDYDLEDELDFGAGIVPLTAGVVSNDGVTVNAGWDGDTDIVVTTGATIPALGTHTYTVTVTAEVDAELDPDAADCEVADGEGSGFLNAGTIEFWSDTDTDDACAELPISDLEITKDAPFSVDFEPAVGPTEFDYTIVVENLGPETAQDAVLEDPIPAGLDFVSATGTGVTCGFAAGVVTCELGDLGVGQTRTVTITVSIPVDYPFDEEATSFQIDNVATTSTITPESDLTNNEDDAETTVLITLPLPPDEPDLPTLALTGAAIGAATQLGLSLLAVGVAFAVMALRRRPRGRHST</sequence>
<accession>A0A8J3GSC3</accession>
<feature type="signal peptide" evidence="2">
    <location>
        <begin position="1"/>
        <end position="32"/>
    </location>
</feature>
<feature type="chain" id="PRO_5035279905" description="DUF11 domain-containing protein" evidence="2">
    <location>
        <begin position="33"/>
        <end position="1631"/>
    </location>
</feature>
<evidence type="ECO:0000259" key="4">
    <source>
        <dbReference type="Pfam" id="PF24514"/>
    </source>
</evidence>
<comment type="caution">
    <text evidence="5">The sequence shown here is derived from an EMBL/GenBank/DDBJ whole genome shotgun (WGS) entry which is preliminary data.</text>
</comment>
<dbReference type="RefSeq" id="WP_191284140.1">
    <property type="nucleotide sequence ID" value="NZ_BNAI01000009.1"/>
</dbReference>
<feature type="domain" description="SpaA-like prealbumin fold" evidence="4">
    <location>
        <begin position="775"/>
        <end position="874"/>
    </location>
</feature>
<feature type="domain" description="DUF11" evidence="3">
    <location>
        <begin position="1446"/>
        <end position="1573"/>
    </location>
</feature>
<dbReference type="InterPro" id="IPR055371">
    <property type="entry name" value="SpaA_PFL_dom_4"/>
</dbReference>
<dbReference type="InterPro" id="IPR006311">
    <property type="entry name" value="TAT_signal"/>
</dbReference>
<dbReference type="InterPro" id="IPR047589">
    <property type="entry name" value="DUF11_rpt"/>
</dbReference>
<dbReference type="Pfam" id="PF24514">
    <property type="entry name" value="SpaA_4"/>
    <property type="match status" value="8"/>
</dbReference>
<evidence type="ECO:0000256" key="1">
    <source>
        <dbReference type="SAM" id="Phobius"/>
    </source>
</evidence>
<evidence type="ECO:0000256" key="2">
    <source>
        <dbReference type="SAM" id="SignalP"/>
    </source>
</evidence>
<feature type="domain" description="SpaA-like prealbumin fold" evidence="4">
    <location>
        <begin position="1099"/>
        <end position="1192"/>
    </location>
</feature>
<dbReference type="Proteomes" id="UP000617531">
    <property type="component" value="Unassembled WGS sequence"/>
</dbReference>
<keyword evidence="1" id="KW-0472">Membrane</keyword>
<protein>
    <recommendedName>
        <fullName evidence="7">DUF11 domain-containing protein</fullName>
    </recommendedName>
</protein>
<gene>
    <name evidence="5" type="ORF">GCM10011600_27810</name>
</gene>
<dbReference type="EMBL" id="BNAI01000009">
    <property type="protein sequence ID" value="GHF25160.1"/>
    <property type="molecule type" value="Genomic_DNA"/>
</dbReference>
<dbReference type="Pfam" id="PF01345">
    <property type="entry name" value="DUF11"/>
    <property type="match status" value="1"/>
</dbReference>
<name>A0A8J3GSC3_9MICO</name>
<dbReference type="NCBIfam" id="TIGR01451">
    <property type="entry name" value="B_ant_repeat"/>
    <property type="match status" value="1"/>
</dbReference>
<feature type="domain" description="SpaA-like prealbumin fold" evidence="4">
    <location>
        <begin position="1199"/>
        <end position="1297"/>
    </location>
</feature>
<feature type="domain" description="SpaA-like prealbumin fold" evidence="4">
    <location>
        <begin position="686"/>
        <end position="769"/>
    </location>
</feature>
<feature type="domain" description="SpaA-like prealbumin fold" evidence="4">
    <location>
        <begin position="882"/>
        <end position="981"/>
    </location>
</feature>
<feature type="domain" description="SpaA-like prealbumin fold" evidence="4">
    <location>
        <begin position="988"/>
        <end position="1095"/>
    </location>
</feature>
<feature type="transmembrane region" description="Helical" evidence="1">
    <location>
        <begin position="1592"/>
        <end position="1621"/>
    </location>
</feature>
<organism evidence="5 6">
    <name type="scientific">Pseudolysinimonas yzui</name>
    <dbReference type="NCBI Taxonomy" id="2708254"/>
    <lineage>
        <taxon>Bacteria</taxon>
        <taxon>Bacillati</taxon>
        <taxon>Actinomycetota</taxon>
        <taxon>Actinomycetes</taxon>
        <taxon>Micrococcales</taxon>
        <taxon>Microbacteriaceae</taxon>
        <taxon>Pseudolysinimonas</taxon>
    </lineage>
</organism>
<reference evidence="5" key="2">
    <citation type="submission" date="2020-09" db="EMBL/GenBank/DDBJ databases">
        <authorList>
            <person name="Sun Q."/>
            <person name="Zhou Y."/>
        </authorList>
    </citation>
    <scope>NUCLEOTIDE SEQUENCE</scope>
    <source>
        <strain evidence="5">CGMCC 1.16548</strain>
    </source>
</reference>
<reference evidence="5" key="1">
    <citation type="journal article" date="2014" name="Int. J. Syst. Evol. Microbiol.">
        <title>Complete genome sequence of Corynebacterium casei LMG S-19264T (=DSM 44701T), isolated from a smear-ripened cheese.</title>
        <authorList>
            <consortium name="US DOE Joint Genome Institute (JGI-PGF)"/>
            <person name="Walter F."/>
            <person name="Albersmeier A."/>
            <person name="Kalinowski J."/>
            <person name="Ruckert C."/>
        </authorList>
    </citation>
    <scope>NUCLEOTIDE SEQUENCE</scope>
    <source>
        <strain evidence="5">CGMCC 1.16548</strain>
    </source>
</reference>